<evidence type="ECO:0000313" key="4">
    <source>
        <dbReference type="EMBL" id="QIS14290.1"/>
    </source>
</evidence>
<evidence type="ECO:0000256" key="1">
    <source>
        <dbReference type="ARBA" id="ARBA00022679"/>
    </source>
</evidence>
<dbReference type="PROSITE" id="PS51186">
    <property type="entry name" value="GNAT"/>
    <property type="match status" value="1"/>
</dbReference>
<evidence type="ECO:0000256" key="2">
    <source>
        <dbReference type="ARBA" id="ARBA00023315"/>
    </source>
</evidence>
<dbReference type="AlphaFoldDB" id="A0A6G9YMD2"/>
<proteinExistence type="predicted"/>
<dbReference type="InterPro" id="IPR050832">
    <property type="entry name" value="Bact_Acetyltransf"/>
</dbReference>
<accession>A0A6G9YMD2</accession>
<dbReference type="PANTHER" id="PTHR43877:SF2">
    <property type="entry name" value="AMINOALKYLPHOSPHONATE N-ACETYLTRANSFERASE-RELATED"/>
    <property type="match status" value="1"/>
</dbReference>
<gene>
    <name evidence="4" type="ORF">F5544_32255</name>
</gene>
<feature type="domain" description="N-acetyltransferase" evidence="3">
    <location>
        <begin position="39"/>
        <end position="194"/>
    </location>
</feature>
<dbReference type="CDD" id="cd04301">
    <property type="entry name" value="NAT_SF"/>
    <property type="match status" value="1"/>
</dbReference>
<name>A0A6G9YMD2_9NOCA</name>
<protein>
    <submittedName>
        <fullName evidence="4">GNAT family N-acetyltransferase</fullName>
    </submittedName>
</protein>
<evidence type="ECO:0000313" key="5">
    <source>
        <dbReference type="Proteomes" id="UP000503540"/>
    </source>
</evidence>
<dbReference type="GO" id="GO:0016747">
    <property type="term" value="F:acyltransferase activity, transferring groups other than amino-acyl groups"/>
    <property type="evidence" value="ECO:0007669"/>
    <property type="project" value="InterPro"/>
</dbReference>
<dbReference type="SUPFAM" id="SSF55729">
    <property type="entry name" value="Acyl-CoA N-acyltransferases (Nat)"/>
    <property type="match status" value="1"/>
</dbReference>
<organism evidence="4 5">
    <name type="scientific">Nocardia arthritidis</name>
    <dbReference type="NCBI Taxonomy" id="228602"/>
    <lineage>
        <taxon>Bacteria</taxon>
        <taxon>Bacillati</taxon>
        <taxon>Actinomycetota</taxon>
        <taxon>Actinomycetes</taxon>
        <taxon>Mycobacteriales</taxon>
        <taxon>Nocardiaceae</taxon>
        <taxon>Nocardia</taxon>
    </lineage>
</organism>
<dbReference type="InterPro" id="IPR016181">
    <property type="entry name" value="Acyl_CoA_acyltransferase"/>
</dbReference>
<dbReference type="Proteomes" id="UP000503540">
    <property type="component" value="Chromosome"/>
</dbReference>
<dbReference type="KEGG" id="nah:F5544_32255"/>
<keyword evidence="5" id="KW-1185">Reference proteome</keyword>
<evidence type="ECO:0000259" key="3">
    <source>
        <dbReference type="PROSITE" id="PS51186"/>
    </source>
</evidence>
<dbReference type="InterPro" id="IPR000182">
    <property type="entry name" value="GNAT_dom"/>
</dbReference>
<dbReference type="Gene3D" id="3.40.630.30">
    <property type="match status" value="1"/>
</dbReference>
<sequence length="208" mass="23061">MILSSNAASGSPSLMRCGTGCSELTLRPARREADDAFMIMVRRLTESDWRTYRDLLLECLRVAPYSARLTYDQAALRTELQWQAKLTESVLFGAWLDDVPVGLAGGKLDGELPELVSMWVDPVARGKGTADELVRAVLDWARDGGYGQVMLWVLDGNEPAERVYLRNGFRRTGRREAMERDAAMVQVEMVLDLGSTGQGSKSQAAQQM</sequence>
<dbReference type="EMBL" id="CP046172">
    <property type="protein sequence ID" value="QIS14290.1"/>
    <property type="molecule type" value="Genomic_DNA"/>
</dbReference>
<keyword evidence="1 4" id="KW-0808">Transferase</keyword>
<dbReference type="Pfam" id="PF00583">
    <property type="entry name" value="Acetyltransf_1"/>
    <property type="match status" value="1"/>
</dbReference>
<dbReference type="PANTHER" id="PTHR43877">
    <property type="entry name" value="AMINOALKYLPHOSPHONATE N-ACETYLTRANSFERASE-RELATED-RELATED"/>
    <property type="match status" value="1"/>
</dbReference>
<reference evidence="4 5" key="1">
    <citation type="journal article" date="2019" name="ACS Chem. Biol.">
        <title>Identification and Mobilization of a Cryptic Antibiotic Biosynthesis Gene Locus from a Human-Pathogenic Nocardia Isolate.</title>
        <authorList>
            <person name="Herisse M."/>
            <person name="Ishida K."/>
            <person name="Porter J.L."/>
            <person name="Howden B."/>
            <person name="Hertweck C."/>
            <person name="Stinear T.P."/>
            <person name="Pidot S.J."/>
        </authorList>
    </citation>
    <scope>NUCLEOTIDE SEQUENCE [LARGE SCALE GENOMIC DNA]</scope>
    <source>
        <strain evidence="4 5">AUSMDU00012717</strain>
    </source>
</reference>
<keyword evidence="2" id="KW-0012">Acyltransferase</keyword>